<evidence type="ECO:0000313" key="1">
    <source>
        <dbReference type="Proteomes" id="UP000887566"/>
    </source>
</evidence>
<sequence>MLVVSGGDGYIDFRVGEEDEGDPEVKAAAAAAI</sequence>
<keyword evidence="1" id="KW-1185">Reference proteome</keyword>
<dbReference type="WBParaSite" id="PSAMB.scaffold21249size636.g38245.t1">
    <property type="protein sequence ID" value="PSAMB.scaffold21249size636.g38245.t1"/>
    <property type="gene ID" value="PSAMB.scaffold21249size636.g38245"/>
</dbReference>
<reference evidence="2 3" key="1">
    <citation type="submission" date="2022-11" db="UniProtKB">
        <authorList>
            <consortium name="WormBaseParasite"/>
        </authorList>
    </citation>
    <scope>IDENTIFICATION</scope>
</reference>
<organism evidence="1 2">
    <name type="scientific">Plectus sambesii</name>
    <dbReference type="NCBI Taxonomy" id="2011161"/>
    <lineage>
        <taxon>Eukaryota</taxon>
        <taxon>Metazoa</taxon>
        <taxon>Ecdysozoa</taxon>
        <taxon>Nematoda</taxon>
        <taxon>Chromadorea</taxon>
        <taxon>Plectida</taxon>
        <taxon>Plectina</taxon>
        <taxon>Plectoidea</taxon>
        <taxon>Plectidae</taxon>
        <taxon>Plectus</taxon>
    </lineage>
</organism>
<protein>
    <submittedName>
        <fullName evidence="2 3">Uncharacterized protein</fullName>
    </submittedName>
</protein>
<evidence type="ECO:0000313" key="3">
    <source>
        <dbReference type="WBParaSite" id="PSAMB.scaffold22093size532.g38513.t1"/>
    </source>
</evidence>
<evidence type="ECO:0000313" key="2">
    <source>
        <dbReference type="WBParaSite" id="PSAMB.scaffold21249size636.g38245.t1"/>
    </source>
</evidence>
<dbReference type="Proteomes" id="UP000887566">
    <property type="component" value="Unplaced"/>
</dbReference>
<accession>A0A914VKY9</accession>
<dbReference type="AlphaFoldDB" id="A0A914VKY9"/>
<proteinExistence type="predicted"/>
<name>A0A914VKY9_9BILA</name>
<dbReference type="WBParaSite" id="PSAMB.scaffold22093size532.g38513.t1">
    <property type="protein sequence ID" value="PSAMB.scaffold22093size532.g38513.t1"/>
    <property type="gene ID" value="PSAMB.scaffold22093size532.g38513"/>
</dbReference>